<dbReference type="PROSITE" id="PS50012">
    <property type="entry name" value="RCC1_3"/>
    <property type="match status" value="1"/>
</dbReference>
<organism evidence="3 4">
    <name type="scientific">Zizania palustris</name>
    <name type="common">Northern wild rice</name>
    <dbReference type="NCBI Taxonomy" id="103762"/>
    <lineage>
        <taxon>Eukaryota</taxon>
        <taxon>Viridiplantae</taxon>
        <taxon>Streptophyta</taxon>
        <taxon>Embryophyta</taxon>
        <taxon>Tracheophyta</taxon>
        <taxon>Spermatophyta</taxon>
        <taxon>Magnoliopsida</taxon>
        <taxon>Liliopsida</taxon>
        <taxon>Poales</taxon>
        <taxon>Poaceae</taxon>
        <taxon>BOP clade</taxon>
        <taxon>Oryzoideae</taxon>
        <taxon>Oryzeae</taxon>
        <taxon>Zizaniinae</taxon>
        <taxon>Zizania</taxon>
    </lineage>
</organism>
<dbReference type="Proteomes" id="UP000729402">
    <property type="component" value="Unassembled WGS sequence"/>
</dbReference>
<dbReference type="InterPro" id="IPR051210">
    <property type="entry name" value="Ub_ligase/GEF_domain"/>
</dbReference>
<evidence type="ECO:0000256" key="1">
    <source>
        <dbReference type="ARBA" id="ARBA00022737"/>
    </source>
</evidence>
<dbReference type="InterPro" id="IPR000408">
    <property type="entry name" value="Reg_chr_condens"/>
</dbReference>
<sequence length="154" mass="15546">MDAVISAAEPPPPPPAVVLVSAGASHSVTLLAGNVLCSWGRGEDGQLGHGDAEDRLVPTVLSGFDARGSRRSYAAPTTPPPTLRTSSRCTAGGGETLVGWGMATPTDVFTPQPVKALQGIKIKQIACGDSHCLAVTMTGEVQSLAGATPSPASM</sequence>
<gene>
    <name evidence="3" type="ORF">GUJ93_ZPchr0769g2648</name>
</gene>
<feature type="repeat" description="RCC1" evidence="2">
    <location>
        <begin position="34"/>
        <end position="138"/>
    </location>
</feature>
<keyword evidence="4" id="KW-1185">Reference proteome</keyword>
<evidence type="ECO:0000313" key="4">
    <source>
        <dbReference type="Proteomes" id="UP000729402"/>
    </source>
</evidence>
<reference evidence="3" key="2">
    <citation type="submission" date="2021-02" db="EMBL/GenBank/DDBJ databases">
        <authorList>
            <person name="Kimball J.A."/>
            <person name="Haas M.W."/>
            <person name="Macchietto M."/>
            <person name="Kono T."/>
            <person name="Duquette J."/>
            <person name="Shao M."/>
        </authorList>
    </citation>
    <scope>NUCLEOTIDE SEQUENCE</scope>
    <source>
        <tissue evidence="3">Fresh leaf tissue</tissue>
    </source>
</reference>
<comment type="caution">
    <text evidence="3">The sequence shown here is derived from an EMBL/GenBank/DDBJ whole genome shotgun (WGS) entry which is preliminary data.</text>
</comment>
<proteinExistence type="predicted"/>
<protein>
    <submittedName>
        <fullName evidence="3">Uncharacterized protein</fullName>
    </submittedName>
</protein>
<dbReference type="OrthoDB" id="8068875at2759"/>
<dbReference type="PROSITE" id="PS00626">
    <property type="entry name" value="RCC1_2"/>
    <property type="match status" value="1"/>
</dbReference>
<reference evidence="3" key="1">
    <citation type="journal article" date="2021" name="bioRxiv">
        <title>Whole Genome Assembly and Annotation of Northern Wild Rice, Zizania palustris L., Supports a Whole Genome Duplication in the Zizania Genus.</title>
        <authorList>
            <person name="Haas M."/>
            <person name="Kono T."/>
            <person name="Macchietto M."/>
            <person name="Millas R."/>
            <person name="McGilp L."/>
            <person name="Shao M."/>
            <person name="Duquette J."/>
            <person name="Hirsch C.N."/>
            <person name="Kimball J."/>
        </authorList>
    </citation>
    <scope>NUCLEOTIDE SEQUENCE</scope>
    <source>
        <tissue evidence="3">Fresh leaf tissue</tissue>
    </source>
</reference>
<dbReference type="AlphaFoldDB" id="A0A8J5R3A6"/>
<dbReference type="PANTHER" id="PTHR22870">
    <property type="entry name" value="REGULATOR OF CHROMOSOME CONDENSATION"/>
    <property type="match status" value="1"/>
</dbReference>
<dbReference type="EMBL" id="JAAALK010000292">
    <property type="protein sequence ID" value="KAG8044846.1"/>
    <property type="molecule type" value="Genomic_DNA"/>
</dbReference>
<evidence type="ECO:0000313" key="3">
    <source>
        <dbReference type="EMBL" id="KAG8044846.1"/>
    </source>
</evidence>
<name>A0A8J5R3A6_ZIZPA</name>
<keyword evidence="1" id="KW-0677">Repeat</keyword>
<dbReference type="Pfam" id="PF00415">
    <property type="entry name" value="RCC1"/>
    <property type="match status" value="2"/>
</dbReference>
<evidence type="ECO:0000256" key="2">
    <source>
        <dbReference type="PROSITE-ProRule" id="PRU00235"/>
    </source>
</evidence>
<accession>A0A8J5R3A6</accession>
<dbReference type="PANTHER" id="PTHR22870:SF408">
    <property type="entry name" value="OS09G0560450 PROTEIN"/>
    <property type="match status" value="1"/>
</dbReference>